<sequence>MLLRNTIAMAHAATAALLRPAEWDRQSRVLMAWPSAQNDAYKGASHDLKLATKDVSLVAEAVALFEPVTLLVTPDRVSEANSRFAKNSTNIKILPVDSYPKLDLWMRDMAPTFVFDVDDKGSKQLLGVDFNFNG</sequence>
<evidence type="ECO:0000313" key="2">
    <source>
        <dbReference type="EMBL" id="KAJ4155081.1"/>
    </source>
</evidence>
<name>A0A9W8QF51_AKAMU</name>
<dbReference type="GO" id="GO:0047632">
    <property type="term" value="F:agmatine deiminase activity"/>
    <property type="evidence" value="ECO:0007669"/>
    <property type="project" value="TreeGrafter"/>
</dbReference>
<dbReference type="RefSeq" id="XP_056055205.1">
    <property type="nucleotide sequence ID" value="XM_056198236.1"/>
</dbReference>
<dbReference type="GO" id="GO:0004668">
    <property type="term" value="F:protein-arginine deiminase activity"/>
    <property type="evidence" value="ECO:0007669"/>
    <property type="project" value="InterPro"/>
</dbReference>
<dbReference type="Gene3D" id="3.75.10.10">
    <property type="entry name" value="L-arginine/glycine Amidinotransferase, Chain A"/>
    <property type="match status" value="1"/>
</dbReference>
<comment type="caution">
    <text evidence="2">The sequence shown here is derived from an EMBL/GenBank/DDBJ whole genome shotgun (WGS) entry which is preliminary data.</text>
</comment>
<dbReference type="AlphaFoldDB" id="A0A9W8QF51"/>
<reference evidence="2" key="1">
    <citation type="journal article" date="2023" name="Access Microbiol">
        <title>De-novo genome assembly for Akanthomyces muscarius, a biocontrol agent of insect agricultural pests.</title>
        <authorList>
            <person name="Erdos Z."/>
            <person name="Studholme D.J."/>
            <person name="Raymond B."/>
            <person name="Sharma M."/>
        </authorList>
    </citation>
    <scope>NUCLEOTIDE SEQUENCE</scope>
    <source>
        <strain evidence="2">Ve6</strain>
    </source>
</reference>
<evidence type="ECO:0008006" key="4">
    <source>
        <dbReference type="Google" id="ProtNLM"/>
    </source>
</evidence>
<organism evidence="2 3">
    <name type="scientific">Akanthomyces muscarius</name>
    <name type="common">Entomopathogenic fungus</name>
    <name type="synonym">Lecanicillium muscarium</name>
    <dbReference type="NCBI Taxonomy" id="2231603"/>
    <lineage>
        <taxon>Eukaryota</taxon>
        <taxon>Fungi</taxon>
        <taxon>Dikarya</taxon>
        <taxon>Ascomycota</taxon>
        <taxon>Pezizomycotina</taxon>
        <taxon>Sordariomycetes</taxon>
        <taxon>Hypocreomycetidae</taxon>
        <taxon>Hypocreales</taxon>
        <taxon>Cordycipitaceae</taxon>
        <taxon>Akanthomyces</taxon>
    </lineage>
</organism>
<dbReference type="GeneID" id="80887505"/>
<keyword evidence="1" id="KW-0378">Hydrolase</keyword>
<evidence type="ECO:0000313" key="3">
    <source>
        <dbReference type="Proteomes" id="UP001144673"/>
    </source>
</evidence>
<accession>A0A9W8QF51</accession>
<dbReference type="InterPro" id="IPR007466">
    <property type="entry name" value="Peptidyl-Arg-deiminase_porph"/>
</dbReference>
<dbReference type="PANTHER" id="PTHR31377:SF0">
    <property type="entry name" value="AGMATINE DEIMINASE-RELATED"/>
    <property type="match status" value="1"/>
</dbReference>
<dbReference type="SUPFAM" id="SSF55909">
    <property type="entry name" value="Pentein"/>
    <property type="match status" value="1"/>
</dbReference>
<dbReference type="GO" id="GO:0009446">
    <property type="term" value="P:putrescine biosynthetic process"/>
    <property type="evidence" value="ECO:0007669"/>
    <property type="project" value="InterPro"/>
</dbReference>
<gene>
    <name evidence="2" type="ORF">LMH87_000346</name>
</gene>
<dbReference type="Proteomes" id="UP001144673">
    <property type="component" value="Chromosome 6"/>
</dbReference>
<keyword evidence="3" id="KW-1185">Reference proteome</keyword>
<dbReference type="EMBL" id="JAJHUN010000007">
    <property type="protein sequence ID" value="KAJ4155081.1"/>
    <property type="molecule type" value="Genomic_DNA"/>
</dbReference>
<dbReference type="KEGG" id="amus:LMH87_000346"/>
<dbReference type="Pfam" id="PF04371">
    <property type="entry name" value="PAD_porph"/>
    <property type="match status" value="1"/>
</dbReference>
<evidence type="ECO:0000256" key="1">
    <source>
        <dbReference type="ARBA" id="ARBA00022801"/>
    </source>
</evidence>
<proteinExistence type="predicted"/>
<dbReference type="PANTHER" id="PTHR31377">
    <property type="entry name" value="AGMATINE DEIMINASE-RELATED"/>
    <property type="match status" value="1"/>
</dbReference>
<protein>
    <recommendedName>
        <fullName evidence="4">Agmatine deiminase</fullName>
    </recommendedName>
</protein>